<dbReference type="InterPro" id="IPR000801">
    <property type="entry name" value="Esterase-like"/>
</dbReference>
<proteinExistence type="predicted"/>
<evidence type="ECO:0000313" key="2">
    <source>
        <dbReference type="EMBL" id="KFJ03501.1"/>
    </source>
</evidence>
<dbReference type="Pfam" id="PF00756">
    <property type="entry name" value="Esterase"/>
    <property type="match status" value="1"/>
</dbReference>
<dbReference type="Gene3D" id="3.40.50.1820">
    <property type="entry name" value="alpha/beta hydrolase"/>
    <property type="match status" value="1"/>
</dbReference>
<accession>A0A087E6V0</accession>
<dbReference type="InterPro" id="IPR050583">
    <property type="entry name" value="Mycobacterial_A85_antigen"/>
</dbReference>
<dbReference type="EMBL" id="JGZT01000005">
    <property type="protein sequence ID" value="KFJ03501.1"/>
    <property type="molecule type" value="Genomic_DNA"/>
</dbReference>
<gene>
    <name evidence="2" type="ORF">THER5_0965</name>
</gene>
<feature type="transmembrane region" description="Helical" evidence="1">
    <location>
        <begin position="109"/>
        <end position="127"/>
    </location>
</feature>
<name>A0A087E6V0_9BIFI</name>
<feature type="transmembrane region" description="Helical" evidence="1">
    <location>
        <begin position="52"/>
        <end position="75"/>
    </location>
</feature>
<comment type="caution">
    <text evidence="2">The sequence shown here is derived from an EMBL/GenBank/DDBJ whole genome shotgun (WGS) entry which is preliminary data.</text>
</comment>
<dbReference type="AlphaFoldDB" id="A0A087E6V0"/>
<dbReference type="GO" id="GO:0016747">
    <property type="term" value="F:acyltransferase activity, transferring groups other than amino-acyl groups"/>
    <property type="evidence" value="ECO:0007669"/>
    <property type="project" value="TreeGrafter"/>
</dbReference>
<sequence>MKFLTNIHLLNGWFPPTLFALTALSALLAVILPSSRRGEPRWTIPVLLRELLVGLAGFGVGGLVVWLLSDVFLVFGVSLGWMVMLTIAIGIGLAAFAVCAAVDSRGLRRAIACAMAVLSLISCAVRVDMVYGEYTTLGSLFGVAAFKEVSSSHISGKASMSVKEWQRLAKRGTLPSMPEAGEIRTVDIPATASHFKARNADVYLPPAALSRKPPALPVMVMLAGQPGSPDRFFNASGIATTLNDYAAKHHGLAPIVVSPDQNGAATQNSLCADTPVYGKAETYLTVDVTRWIRRTLPVSTSTNDWLIGGFSQGGTCSTQLGPAHPELYGHIYAADGELAPTYHDREATITRYFNGDAKLYQRHVPTEIIKRNAPSTQTLFSIAGEWDTKSQRNAAIIAKAAKQAGMTVHLATAKGSGHDWHTVNTGLAAVIDRFCAQSGIGTDRRELSSYPNLEMLTVDG</sequence>
<dbReference type="RefSeq" id="WP_033520302.1">
    <property type="nucleotide sequence ID" value="NZ_JGZT01000005.1"/>
</dbReference>
<reference evidence="2 3" key="1">
    <citation type="submission" date="2014-03" db="EMBL/GenBank/DDBJ databases">
        <title>Genomics of Bifidobacteria.</title>
        <authorList>
            <person name="Ventura M."/>
            <person name="Milani C."/>
            <person name="Lugli G.A."/>
        </authorList>
    </citation>
    <scope>NUCLEOTIDE SEQUENCE [LARGE SCALE GENOMIC DNA]</scope>
    <source>
        <strain evidence="2 3">LMG 21395</strain>
    </source>
</reference>
<keyword evidence="1" id="KW-0812">Transmembrane</keyword>
<evidence type="ECO:0000256" key="1">
    <source>
        <dbReference type="SAM" id="Phobius"/>
    </source>
</evidence>
<keyword evidence="1" id="KW-1133">Transmembrane helix</keyword>
<dbReference type="InterPro" id="IPR029058">
    <property type="entry name" value="AB_hydrolase_fold"/>
</dbReference>
<evidence type="ECO:0000313" key="3">
    <source>
        <dbReference type="Proteomes" id="UP000029003"/>
    </source>
</evidence>
<dbReference type="OrthoDB" id="3723842at2"/>
<dbReference type="Proteomes" id="UP000029003">
    <property type="component" value="Unassembled WGS sequence"/>
</dbReference>
<dbReference type="PANTHER" id="PTHR48098:SF1">
    <property type="entry name" value="DIACYLGLYCEROL ACYLTRANSFERASE_MYCOLYLTRANSFERASE AG85A"/>
    <property type="match status" value="1"/>
</dbReference>
<feature type="transmembrane region" description="Helical" evidence="1">
    <location>
        <begin position="81"/>
        <end position="102"/>
    </location>
</feature>
<organism evidence="2 3">
    <name type="scientific">Bifidobacterium thermacidophilum subsp. thermacidophilum</name>
    <dbReference type="NCBI Taxonomy" id="79262"/>
    <lineage>
        <taxon>Bacteria</taxon>
        <taxon>Bacillati</taxon>
        <taxon>Actinomycetota</taxon>
        <taxon>Actinomycetes</taxon>
        <taxon>Bifidobacteriales</taxon>
        <taxon>Bifidobacteriaceae</taxon>
        <taxon>Bifidobacterium</taxon>
    </lineage>
</organism>
<dbReference type="SUPFAM" id="SSF53474">
    <property type="entry name" value="alpha/beta-Hydrolases"/>
    <property type="match status" value="1"/>
</dbReference>
<keyword evidence="1" id="KW-0472">Membrane</keyword>
<feature type="transmembrane region" description="Helical" evidence="1">
    <location>
        <begin position="12"/>
        <end position="32"/>
    </location>
</feature>
<protein>
    <submittedName>
        <fullName evidence="2">Putative esterase</fullName>
    </submittedName>
</protein>
<dbReference type="PANTHER" id="PTHR48098">
    <property type="entry name" value="ENTEROCHELIN ESTERASE-RELATED"/>
    <property type="match status" value="1"/>
</dbReference>